<dbReference type="Gene3D" id="2.10.90.10">
    <property type="entry name" value="Cystine-knot cytokines"/>
    <property type="match status" value="1"/>
</dbReference>
<evidence type="ECO:0000256" key="5">
    <source>
        <dbReference type="ARBA" id="ARBA00023030"/>
    </source>
</evidence>
<feature type="signal peptide" evidence="9">
    <location>
        <begin position="1"/>
        <end position="25"/>
    </location>
</feature>
<evidence type="ECO:0000256" key="6">
    <source>
        <dbReference type="ARBA" id="ARBA00023157"/>
    </source>
</evidence>
<dbReference type="InterPro" id="IPR001839">
    <property type="entry name" value="TGF-b_C"/>
</dbReference>
<dbReference type="InterPro" id="IPR017948">
    <property type="entry name" value="TGFb_CS"/>
</dbReference>
<evidence type="ECO:0000313" key="11">
    <source>
        <dbReference type="EMBL" id="KAK2567243.1"/>
    </source>
</evidence>
<comment type="subcellular location">
    <subcellularLocation>
        <location evidence="1">Secreted</location>
    </subcellularLocation>
</comment>
<dbReference type="InterPro" id="IPR015615">
    <property type="entry name" value="TGF-beta-rel"/>
</dbReference>
<dbReference type="SMART" id="SM00204">
    <property type="entry name" value="TGFB"/>
    <property type="match status" value="1"/>
</dbReference>
<dbReference type="PANTHER" id="PTHR11848">
    <property type="entry name" value="TGF-BETA FAMILY"/>
    <property type="match status" value="1"/>
</dbReference>
<dbReference type="GO" id="GO:0008083">
    <property type="term" value="F:growth factor activity"/>
    <property type="evidence" value="ECO:0007669"/>
    <property type="project" value="UniProtKB-KW"/>
</dbReference>
<evidence type="ECO:0000256" key="9">
    <source>
        <dbReference type="SAM" id="SignalP"/>
    </source>
</evidence>
<comment type="similarity">
    <text evidence="2 8">Belongs to the TGF-beta family.</text>
</comment>
<dbReference type="GO" id="GO:0005615">
    <property type="term" value="C:extracellular space"/>
    <property type="evidence" value="ECO:0007669"/>
    <property type="project" value="TreeGrafter"/>
</dbReference>
<keyword evidence="5 8" id="KW-0339">Growth factor</keyword>
<dbReference type="InterPro" id="IPR001111">
    <property type="entry name" value="TGF-b_propeptide"/>
</dbReference>
<evidence type="ECO:0000256" key="7">
    <source>
        <dbReference type="ARBA" id="ARBA00023180"/>
    </source>
</evidence>
<dbReference type="FunFam" id="2.10.90.10:FF:000001">
    <property type="entry name" value="Bone morphogenetic protein 4"/>
    <property type="match status" value="1"/>
</dbReference>
<dbReference type="EMBL" id="JARQWQ010000015">
    <property type="protein sequence ID" value="KAK2567243.1"/>
    <property type="molecule type" value="Genomic_DNA"/>
</dbReference>
<gene>
    <name evidence="11" type="ORF">P5673_009056</name>
</gene>
<keyword evidence="3" id="KW-0964">Secreted</keyword>
<dbReference type="Gene3D" id="2.60.120.970">
    <property type="match status" value="1"/>
</dbReference>
<feature type="chain" id="PRO_5042262849" evidence="9">
    <location>
        <begin position="26"/>
        <end position="382"/>
    </location>
</feature>
<evidence type="ECO:0000256" key="1">
    <source>
        <dbReference type="ARBA" id="ARBA00004613"/>
    </source>
</evidence>
<sequence length="382" mass="43676">MALHSMFTPFLVINLSLYFSHGVFSDKTFRPHGGLLRGLNSSRGKHNEKKSQIGKEAEVPRFLLHLYRKRTHLPRGRLSGRDSDIVRVFLREPLGKDQQDGPLNHLLIFNLSAIASTENVKRAELRIYKKKSMKHGNNTGGNLKIRVFPLKMAQNKRHHPQRNKAFLASHVISLRENVGRWIAFDVTSAIQFWKQNPGETDFGLRLAVQGMKAFPTEFRIDSRGKRAPFLVTYTYNPPIKSFRSSKAWQNCSNTQALEGDDLLHNNSLMPRRRGRRSADHKECRRRWVYVQFKKLRWNWIIAPSGYSANYCEGACSSVLHIALEPTNHAILQNILHRMDNRIPSPSCVPTKLHGISILYRASDRSIALTEYGGMVVSTCGCH</sequence>
<proteinExistence type="inferred from homology"/>
<name>A0AAD9VAF1_ACRCE</name>
<dbReference type="GO" id="GO:0005125">
    <property type="term" value="F:cytokine activity"/>
    <property type="evidence" value="ECO:0007669"/>
    <property type="project" value="TreeGrafter"/>
</dbReference>
<dbReference type="SUPFAM" id="SSF57501">
    <property type="entry name" value="Cystine-knot cytokines"/>
    <property type="match status" value="1"/>
</dbReference>
<keyword evidence="4 9" id="KW-0732">Signal</keyword>
<reference evidence="11" key="2">
    <citation type="journal article" date="2023" name="Science">
        <title>Genomic signatures of disease resistance in endangered staghorn corals.</title>
        <authorList>
            <person name="Vollmer S.V."/>
            <person name="Selwyn J.D."/>
            <person name="Despard B.A."/>
            <person name="Roesel C.L."/>
        </authorList>
    </citation>
    <scope>NUCLEOTIDE SEQUENCE</scope>
    <source>
        <strain evidence="11">K2</strain>
    </source>
</reference>
<evidence type="ECO:0000259" key="10">
    <source>
        <dbReference type="PROSITE" id="PS51362"/>
    </source>
</evidence>
<keyword evidence="6" id="KW-1015">Disulfide bond</keyword>
<comment type="caution">
    <text evidence="11">The sequence shown here is derived from an EMBL/GenBank/DDBJ whole genome shotgun (WGS) entry which is preliminary data.</text>
</comment>
<organism evidence="11 12">
    <name type="scientific">Acropora cervicornis</name>
    <name type="common">Staghorn coral</name>
    <dbReference type="NCBI Taxonomy" id="6130"/>
    <lineage>
        <taxon>Eukaryota</taxon>
        <taxon>Metazoa</taxon>
        <taxon>Cnidaria</taxon>
        <taxon>Anthozoa</taxon>
        <taxon>Hexacorallia</taxon>
        <taxon>Scleractinia</taxon>
        <taxon>Astrocoeniina</taxon>
        <taxon>Acroporidae</taxon>
        <taxon>Acropora</taxon>
    </lineage>
</organism>
<evidence type="ECO:0000256" key="4">
    <source>
        <dbReference type="ARBA" id="ARBA00022729"/>
    </source>
</evidence>
<dbReference type="PROSITE" id="PS00250">
    <property type="entry name" value="TGF_BETA_1"/>
    <property type="match status" value="1"/>
</dbReference>
<dbReference type="Pfam" id="PF00688">
    <property type="entry name" value="TGFb_propeptide"/>
    <property type="match status" value="1"/>
</dbReference>
<evidence type="ECO:0000313" key="12">
    <source>
        <dbReference type="Proteomes" id="UP001249851"/>
    </source>
</evidence>
<keyword evidence="12" id="KW-1185">Reference proteome</keyword>
<protein>
    <submittedName>
        <fullName evidence="11">Bone morphogenetic protein 8A</fullName>
    </submittedName>
</protein>
<evidence type="ECO:0000256" key="8">
    <source>
        <dbReference type="RuleBase" id="RU000354"/>
    </source>
</evidence>
<reference evidence="11" key="1">
    <citation type="journal article" date="2023" name="G3 (Bethesda)">
        <title>Whole genome assembly and annotation of the endangered Caribbean coral Acropora cervicornis.</title>
        <authorList>
            <person name="Selwyn J.D."/>
            <person name="Vollmer S.V."/>
        </authorList>
    </citation>
    <scope>NUCLEOTIDE SEQUENCE</scope>
    <source>
        <strain evidence="11">K2</strain>
    </source>
</reference>
<evidence type="ECO:0000256" key="3">
    <source>
        <dbReference type="ARBA" id="ARBA00022525"/>
    </source>
</evidence>
<dbReference type="Pfam" id="PF00019">
    <property type="entry name" value="TGF_beta"/>
    <property type="match status" value="1"/>
</dbReference>
<feature type="domain" description="TGF-beta family profile" evidence="10">
    <location>
        <begin position="273"/>
        <end position="382"/>
    </location>
</feature>
<dbReference type="PROSITE" id="PS51362">
    <property type="entry name" value="TGF_BETA_2"/>
    <property type="match status" value="1"/>
</dbReference>
<evidence type="ECO:0000256" key="2">
    <source>
        <dbReference type="ARBA" id="ARBA00006656"/>
    </source>
</evidence>
<keyword evidence="7" id="KW-0325">Glycoprotein</keyword>
<dbReference type="Proteomes" id="UP001249851">
    <property type="component" value="Unassembled WGS sequence"/>
</dbReference>
<accession>A0AAD9VAF1</accession>
<dbReference type="AlphaFoldDB" id="A0AAD9VAF1"/>
<dbReference type="InterPro" id="IPR029034">
    <property type="entry name" value="Cystine-knot_cytokine"/>
</dbReference>